<dbReference type="AlphaFoldDB" id="A0A8H4VNN0"/>
<gene>
    <name evidence="3" type="ORF">D9613_002686</name>
</gene>
<feature type="region of interest" description="Disordered" evidence="2">
    <location>
        <begin position="1"/>
        <end position="26"/>
    </location>
</feature>
<feature type="compositionally biased region" description="Basic and acidic residues" evidence="2">
    <location>
        <begin position="459"/>
        <end position="472"/>
    </location>
</feature>
<sequence length="498" mass="54302">MAFSTPVKGSSNNNLPTTTLPPPFSTTSLPRLQALYSDFSRQKSANPTSYQANVDWWRRALESLVSSSDSESLDRDGSSSSSANDKDRLVLYANRDLIERVKIPKVGKPLALGVVLSDLQTSNPSPHVLPLPQFVSSKTPLLNPSPSAFALPLRIASYVIGKPLWWALEQAGIVSDDTGGSGSRHDMHKDTSWYGGYVLVSLVERAAERVLEKQENKMGSKADALYTLDSFRKEFGSCVLGDDVDSNNSTYTMRETDAKVLVKYLEREKGLVVVDKDVIKFIDPAFTPEEERTITTVDRGILELKTAVRNLQAQIDGLHTKIDECTKKAASALKQNRKPTALTYLRSRKQLEDLLSKRLGSLTTLESTFITVEAAAGDIDIMKSYESSTSTLRAILAHPSLERSAIDKTMEALAEANADAKEVDDAVRLGGNLAVGVDDAMIDDDELEAELRALAAEAEAERKTKESEETSRKLSAAGNVPSDVSSDAVKEKEAVSLS</sequence>
<evidence type="ECO:0000256" key="2">
    <source>
        <dbReference type="SAM" id="MobiDB-lite"/>
    </source>
</evidence>
<dbReference type="GO" id="GO:0032511">
    <property type="term" value="P:late endosome to vacuole transport via multivesicular body sorting pathway"/>
    <property type="evidence" value="ECO:0007669"/>
    <property type="project" value="TreeGrafter"/>
</dbReference>
<feature type="region of interest" description="Disordered" evidence="2">
    <location>
        <begin position="458"/>
        <end position="498"/>
    </location>
</feature>
<keyword evidence="4" id="KW-1185">Reference proteome</keyword>
<keyword evidence="1" id="KW-0175">Coiled coil</keyword>
<feature type="compositionally biased region" description="Basic and acidic residues" evidence="2">
    <location>
        <begin position="488"/>
        <end position="498"/>
    </location>
</feature>
<proteinExistence type="predicted"/>
<reference evidence="3 4" key="1">
    <citation type="submission" date="2019-12" db="EMBL/GenBank/DDBJ databases">
        <authorList>
            <person name="Floudas D."/>
            <person name="Bentzer J."/>
            <person name="Ahren D."/>
            <person name="Johansson T."/>
            <person name="Persson P."/>
            <person name="Tunlid A."/>
        </authorList>
    </citation>
    <scope>NUCLEOTIDE SEQUENCE [LARGE SCALE GENOMIC DNA]</scope>
    <source>
        <strain evidence="3 4">CBS 102.39</strain>
    </source>
</reference>
<comment type="caution">
    <text evidence="3">The sequence shown here is derived from an EMBL/GenBank/DDBJ whole genome shotgun (WGS) entry which is preliminary data.</text>
</comment>
<dbReference type="PANTHER" id="PTHR22761">
    <property type="entry name" value="CHARGED MULTIVESICULAR BODY PROTEIN"/>
    <property type="match status" value="1"/>
</dbReference>
<accession>A0A8H4VNN0</accession>
<dbReference type="Gene3D" id="6.10.140.1230">
    <property type="match status" value="1"/>
</dbReference>
<dbReference type="GO" id="GO:0006900">
    <property type="term" value="P:vesicle budding from membrane"/>
    <property type="evidence" value="ECO:0007669"/>
    <property type="project" value="TreeGrafter"/>
</dbReference>
<protein>
    <submittedName>
        <fullName evidence="3">Uncharacterized protein</fullName>
    </submittedName>
</protein>
<dbReference type="Pfam" id="PF03357">
    <property type="entry name" value="Snf7"/>
    <property type="match status" value="1"/>
</dbReference>
<dbReference type="EMBL" id="JAACJL010000044">
    <property type="protein sequence ID" value="KAF4614715.1"/>
    <property type="molecule type" value="Genomic_DNA"/>
</dbReference>
<dbReference type="GO" id="GO:0000815">
    <property type="term" value="C:ESCRT III complex"/>
    <property type="evidence" value="ECO:0007669"/>
    <property type="project" value="TreeGrafter"/>
</dbReference>
<dbReference type="PANTHER" id="PTHR22761:SF96">
    <property type="entry name" value="BCDNA.GH08385"/>
    <property type="match status" value="1"/>
</dbReference>
<evidence type="ECO:0000313" key="3">
    <source>
        <dbReference type="EMBL" id="KAF4614715.1"/>
    </source>
</evidence>
<name>A0A8H4VNN0_9AGAR</name>
<organism evidence="3 4">
    <name type="scientific">Agrocybe pediades</name>
    <dbReference type="NCBI Taxonomy" id="84607"/>
    <lineage>
        <taxon>Eukaryota</taxon>
        <taxon>Fungi</taxon>
        <taxon>Dikarya</taxon>
        <taxon>Basidiomycota</taxon>
        <taxon>Agaricomycotina</taxon>
        <taxon>Agaricomycetes</taxon>
        <taxon>Agaricomycetidae</taxon>
        <taxon>Agaricales</taxon>
        <taxon>Agaricineae</taxon>
        <taxon>Strophariaceae</taxon>
        <taxon>Agrocybe</taxon>
    </lineage>
</organism>
<dbReference type="InterPro" id="IPR005024">
    <property type="entry name" value="Snf7_fam"/>
</dbReference>
<dbReference type="GO" id="GO:0005771">
    <property type="term" value="C:multivesicular body"/>
    <property type="evidence" value="ECO:0007669"/>
    <property type="project" value="TreeGrafter"/>
</dbReference>
<dbReference type="GO" id="GO:0009898">
    <property type="term" value="C:cytoplasmic side of plasma membrane"/>
    <property type="evidence" value="ECO:0007669"/>
    <property type="project" value="TreeGrafter"/>
</dbReference>
<feature type="coiled-coil region" evidence="1">
    <location>
        <begin position="301"/>
        <end position="328"/>
    </location>
</feature>
<evidence type="ECO:0000256" key="1">
    <source>
        <dbReference type="SAM" id="Coils"/>
    </source>
</evidence>
<evidence type="ECO:0000313" key="4">
    <source>
        <dbReference type="Proteomes" id="UP000521872"/>
    </source>
</evidence>
<dbReference type="Proteomes" id="UP000521872">
    <property type="component" value="Unassembled WGS sequence"/>
</dbReference>